<evidence type="ECO:0000256" key="1">
    <source>
        <dbReference type="SAM" id="SignalP"/>
    </source>
</evidence>
<organism evidence="2 3">
    <name type="scientific">Aspergillus fijiensis CBS 313.89</name>
    <dbReference type="NCBI Taxonomy" id="1448319"/>
    <lineage>
        <taxon>Eukaryota</taxon>
        <taxon>Fungi</taxon>
        <taxon>Dikarya</taxon>
        <taxon>Ascomycota</taxon>
        <taxon>Pezizomycotina</taxon>
        <taxon>Eurotiomycetes</taxon>
        <taxon>Eurotiomycetidae</taxon>
        <taxon>Eurotiales</taxon>
        <taxon>Aspergillaceae</taxon>
        <taxon>Aspergillus</taxon>
    </lineage>
</organism>
<evidence type="ECO:0008006" key="4">
    <source>
        <dbReference type="Google" id="ProtNLM"/>
    </source>
</evidence>
<dbReference type="Proteomes" id="UP000249789">
    <property type="component" value="Unassembled WGS sequence"/>
</dbReference>
<dbReference type="GeneID" id="63868090"/>
<accession>A0A8G1VZ73</accession>
<name>A0A8G1VZ73_9EURO</name>
<feature type="chain" id="PRO_5034038034" description="Secreted protein" evidence="1">
    <location>
        <begin position="21"/>
        <end position="93"/>
    </location>
</feature>
<gene>
    <name evidence="2" type="ORF">BO72DRAFT_83146</name>
</gene>
<reference evidence="2 3" key="1">
    <citation type="submission" date="2018-02" db="EMBL/GenBank/DDBJ databases">
        <title>The genomes of Aspergillus section Nigri reveals drivers in fungal speciation.</title>
        <authorList>
            <consortium name="DOE Joint Genome Institute"/>
            <person name="Vesth T.C."/>
            <person name="Nybo J."/>
            <person name="Theobald S."/>
            <person name="Brandl J."/>
            <person name="Frisvad J.C."/>
            <person name="Nielsen K.F."/>
            <person name="Lyhne E.K."/>
            <person name="Kogle M.E."/>
            <person name="Kuo A."/>
            <person name="Riley R."/>
            <person name="Clum A."/>
            <person name="Nolan M."/>
            <person name="Lipzen A."/>
            <person name="Salamov A."/>
            <person name="Henrissat B."/>
            <person name="Wiebenga A."/>
            <person name="De vries R.P."/>
            <person name="Grigoriev I.V."/>
            <person name="Mortensen U.H."/>
            <person name="Andersen M.R."/>
            <person name="Baker S.E."/>
        </authorList>
    </citation>
    <scope>NUCLEOTIDE SEQUENCE [LARGE SCALE GENOMIC DNA]</scope>
    <source>
        <strain evidence="2 3">CBS 313.89</strain>
    </source>
</reference>
<proteinExistence type="predicted"/>
<dbReference type="EMBL" id="KZ824639">
    <property type="protein sequence ID" value="RAK77987.1"/>
    <property type="molecule type" value="Genomic_DNA"/>
</dbReference>
<evidence type="ECO:0000313" key="3">
    <source>
        <dbReference type="Proteomes" id="UP000249789"/>
    </source>
</evidence>
<keyword evidence="3" id="KW-1185">Reference proteome</keyword>
<sequence>MHHPCRLLLVLGTGSQRCTCSRCATVSCGAAMPRQHACKGNGGERRIVQRTLIRSAWRRGSPTVFVLPCHEQRLRVGRSRNRDLGAAWAGPNA</sequence>
<keyword evidence="1" id="KW-0732">Signal</keyword>
<evidence type="ECO:0000313" key="2">
    <source>
        <dbReference type="EMBL" id="RAK77987.1"/>
    </source>
</evidence>
<dbReference type="RefSeq" id="XP_040801997.1">
    <property type="nucleotide sequence ID" value="XM_040950755.1"/>
</dbReference>
<dbReference type="VEuPathDB" id="FungiDB:BO72DRAFT_83146"/>
<feature type="signal peptide" evidence="1">
    <location>
        <begin position="1"/>
        <end position="20"/>
    </location>
</feature>
<dbReference type="AlphaFoldDB" id="A0A8G1VZ73"/>
<protein>
    <recommendedName>
        <fullName evidence="4">Secreted protein</fullName>
    </recommendedName>
</protein>